<sequence length="364" mass="41368">MPGPRDPNALIISPPPSMIEVDQRASPSDDLLTYDSKSVTSSVIEYEYENGRRYHGYKAGSYPLPNDEKELDRIDLKHHIMMMLCDGHLHLAPLRNPPRVLDVGTGTGIWAIEMGEQYPDSEVYGVDLSPVQPSWYAVPKASEVNPTPEQELTRKLQGSGECPFRGGRRRGERLDMARQSLRLYTLPLYVDIIRQLEEIHQESFPVSSISHSPPNIRSLETRHTKPGGYFELQELNCRFASDDGSLKEDSILSYWSTKITEAAENYNRPVPLHTDYLPWFEKAGFVDIKQVVIKSPTNPWPKDKKLKEVGKYQLLAHIEGLEGISMGLLTRSAEPKWKADEVSVLMAKLRPELKDRSIHSYQTK</sequence>
<dbReference type="PANTHER" id="PTHR43591">
    <property type="entry name" value="METHYLTRANSFERASE"/>
    <property type="match status" value="1"/>
</dbReference>
<dbReference type="InterPro" id="IPR029063">
    <property type="entry name" value="SAM-dependent_MTases_sf"/>
</dbReference>
<comment type="caution">
    <text evidence="1">The sequence shown here is derived from an EMBL/GenBank/DDBJ whole genome shotgun (WGS) entry which is preliminary data.</text>
</comment>
<dbReference type="EMBL" id="JAPUFD010000016">
    <property type="protein sequence ID" value="MDI1491989.1"/>
    <property type="molecule type" value="Genomic_DNA"/>
</dbReference>
<dbReference type="GO" id="GO:0008168">
    <property type="term" value="F:methyltransferase activity"/>
    <property type="evidence" value="ECO:0007669"/>
    <property type="project" value="TreeGrafter"/>
</dbReference>
<evidence type="ECO:0008006" key="3">
    <source>
        <dbReference type="Google" id="ProtNLM"/>
    </source>
</evidence>
<reference evidence="1" key="1">
    <citation type="journal article" date="2023" name="Genome Biol. Evol.">
        <title>First Whole Genome Sequence and Flow Cytometry Genome Size Data for the Lichen-Forming Fungus Ramalina farinacea (Ascomycota).</title>
        <authorList>
            <person name="Llewellyn T."/>
            <person name="Mian S."/>
            <person name="Hill R."/>
            <person name="Leitch I.J."/>
            <person name="Gaya E."/>
        </authorList>
    </citation>
    <scope>NUCLEOTIDE SEQUENCE</scope>
    <source>
        <strain evidence="1">LIQ254RAFAR</strain>
    </source>
</reference>
<gene>
    <name evidence="1" type="ORF">OHK93_003200</name>
</gene>
<evidence type="ECO:0000313" key="1">
    <source>
        <dbReference type="EMBL" id="MDI1491989.1"/>
    </source>
</evidence>
<name>A0AA43QUU2_9LECA</name>
<protein>
    <recommendedName>
        <fullName evidence="3">Methyltransferase</fullName>
    </recommendedName>
</protein>
<dbReference type="SUPFAM" id="SSF53335">
    <property type="entry name" value="S-adenosyl-L-methionine-dependent methyltransferases"/>
    <property type="match status" value="2"/>
</dbReference>
<dbReference type="CDD" id="cd02440">
    <property type="entry name" value="AdoMet_MTases"/>
    <property type="match status" value="1"/>
</dbReference>
<organism evidence="1 2">
    <name type="scientific">Ramalina farinacea</name>
    <dbReference type="NCBI Taxonomy" id="258253"/>
    <lineage>
        <taxon>Eukaryota</taxon>
        <taxon>Fungi</taxon>
        <taxon>Dikarya</taxon>
        <taxon>Ascomycota</taxon>
        <taxon>Pezizomycotina</taxon>
        <taxon>Lecanoromycetes</taxon>
        <taxon>OSLEUM clade</taxon>
        <taxon>Lecanoromycetidae</taxon>
        <taxon>Lecanorales</taxon>
        <taxon>Lecanorineae</taxon>
        <taxon>Ramalinaceae</taxon>
        <taxon>Ramalina</taxon>
    </lineage>
</organism>
<dbReference type="AlphaFoldDB" id="A0AA43QUU2"/>
<proteinExistence type="predicted"/>
<evidence type="ECO:0000313" key="2">
    <source>
        <dbReference type="Proteomes" id="UP001161017"/>
    </source>
</evidence>
<dbReference type="Gene3D" id="3.40.50.150">
    <property type="entry name" value="Vaccinia Virus protein VP39"/>
    <property type="match status" value="1"/>
</dbReference>
<dbReference type="Pfam" id="PF13489">
    <property type="entry name" value="Methyltransf_23"/>
    <property type="match status" value="1"/>
</dbReference>
<accession>A0AA43QUU2</accession>
<keyword evidence="2" id="KW-1185">Reference proteome</keyword>
<dbReference type="Proteomes" id="UP001161017">
    <property type="component" value="Unassembled WGS sequence"/>
</dbReference>
<dbReference type="PANTHER" id="PTHR43591:SF10">
    <property type="entry name" value="ABC TRANSMEMBRANE TYPE-1 DOMAIN-CONTAINING PROTEIN-RELATED"/>
    <property type="match status" value="1"/>
</dbReference>